<dbReference type="Gene3D" id="3.10.28.20">
    <property type="entry name" value="Acetamidase/Formamidase-like domains"/>
    <property type="match status" value="1"/>
</dbReference>
<dbReference type="OrthoDB" id="9811740at2"/>
<evidence type="ECO:0000313" key="1">
    <source>
        <dbReference type="EMBL" id="VEJ35020.1"/>
    </source>
</evidence>
<sequence length="300" mass="32358">MEVFEKTVYTFSPENAPIGRAKDGDILTFRTEDCFGGQIHSESDLVHELDLSKANPATGPVFIEEAEPGDSVVVDVLDISIGEKGFGVVIPETGPLCDLTEARTKIIPIENGMAKFNDITWPVDPMIGVLGLAPASGAVVSGLCGNHGGNMDSNKIKKGARVYLPVRVKGGLLAVGDLHATMGDGELSGAGLEIGGEVVLRVRVLKDFRLDWPLTELKDRYYVNVTGKAYDDALWEGCHEVARLIRDAYGWDATDILMYLSMQGSVEVNQGVKPIHGEMFNLRIGIPKVDAKPPIVPEIS</sequence>
<dbReference type="PANTHER" id="PTHR31891:SF1">
    <property type="entry name" value="FORMAMIDASE C869.04-RELATED"/>
    <property type="match status" value="1"/>
</dbReference>
<name>A0A3S4YNV9_9FIRM</name>
<protein>
    <submittedName>
        <fullName evidence="1">Formamidase</fullName>
        <ecNumber evidence="1">3.5.1.49</ecNumber>
    </submittedName>
</protein>
<dbReference type="EC" id="3.5.1.49" evidence="1"/>
<dbReference type="AlphaFoldDB" id="A0A3S4YNV9"/>
<organism evidence="1 2">
    <name type="scientific">Aedoeadaptatus ivorii</name>
    <dbReference type="NCBI Taxonomy" id="54006"/>
    <lineage>
        <taxon>Bacteria</taxon>
        <taxon>Bacillati</taxon>
        <taxon>Bacillota</taxon>
        <taxon>Tissierellia</taxon>
        <taxon>Tissierellales</taxon>
        <taxon>Peptoniphilaceae</taxon>
        <taxon>Aedoeadaptatus</taxon>
    </lineage>
</organism>
<dbReference type="GO" id="GO:0004328">
    <property type="term" value="F:formamidase activity"/>
    <property type="evidence" value="ECO:0007669"/>
    <property type="project" value="UniProtKB-EC"/>
</dbReference>
<dbReference type="Pfam" id="PF03069">
    <property type="entry name" value="FmdA_AmdA"/>
    <property type="match status" value="2"/>
</dbReference>
<dbReference type="KEGG" id="piv:NCTC13079_00465"/>
<dbReference type="PANTHER" id="PTHR31891">
    <property type="entry name" value="FORMAMIDASE C869.04-RELATED"/>
    <property type="match status" value="1"/>
</dbReference>
<proteinExistence type="predicted"/>
<accession>A0A3S4YNV9</accession>
<keyword evidence="2" id="KW-1185">Reference proteome</keyword>
<dbReference type="Gene3D" id="2.60.120.580">
    <property type="entry name" value="Acetamidase/Formamidase-like domains"/>
    <property type="match status" value="1"/>
</dbReference>
<dbReference type="RefSeq" id="WP_126464891.1">
    <property type="nucleotide sequence ID" value="NZ_LR134523.1"/>
</dbReference>
<dbReference type="EMBL" id="LR134523">
    <property type="protein sequence ID" value="VEJ35020.1"/>
    <property type="molecule type" value="Genomic_DNA"/>
</dbReference>
<evidence type="ECO:0000313" key="2">
    <source>
        <dbReference type="Proteomes" id="UP000269544"/>
    </source>
</evidence>
<dbReference type="Proteomes" id="UP000269544">
    <property type="component" value="Chromosome"/>
</dbReference>
<reference evidence="1 2" key="1">
    <citation type="submission" date="2018-12" db="EMBL/GenBank/DDBJ databases">
        <authorList>
            <consortium name="Pathogen Informatics"/>
        </authorList>
    </citation>
    <scope>NUCLEOTIDE SEQUENCE [LARGE SCALE GENOMIC DNA]</scope>
    <source>
        <strain evidence="1 2">NCTC13079</strain>
    </source>
</reference>
<dbReference type="Gene3D" id="2.40.10.120">
    <property type="match status" value="1"/>
</dbReference>
<gene>
    <name evidence="1" type="primary">fmdA</name>
    <name evidence="1" type="ORF">NCTC13079_00465</name>
</gene>
<keyword evidence="1" id="KW-0378">Hydrolase</keyword>
<dbReference type="SUPFAM" id="SSF141130">
    <property type="entry name" value="Acetamidase/Formamidase-like"/>
    <property type="match status" value="1"/>
</dbReference>
<dbReference type="InterPro" id="IPR004304">
    <property type="entry name" value="FmdA_AmdA"/>
</dbReference>